<evidence type="ECO:0000313" key="2">
    <source>
        <dbReference type="EMBL" id="GAB0194139.1"/>
    </source>
</evidence>
<dbReference type="Proteomes" id="UP001623348">
    <property type="component" value="Unassembled WGS sequence"/>
</dbReference>
<proteinExistence type="predicted"/>
<organism evidence="2 3">
    <name type="scientific">Grus japonensis</name>
    <name type="common">Japanese crane</name>
    <name type="synonym">Red-crowned crane</name>
    <dbReference type="NCBI Taxonomy" id="30415"/>
    <lineage>
        <taxon>Eukaryota</taxon>
        <taxon>Metazoa</taxon>
        <taxon>Chordata</taxon>
        <taxon>Craniata</taxon>
        <taxon>Vertebrata</taxon>
        <taxon>Euteleostomi</taxon>
        <taxon>Archelosauria</taxon>
        <taxon>Archosauria</taxon>
        <taxon>Dinosauria</taxon>
        <taxon>Saurischia</taxon>
        <taxon>Theropoda</taxon>
        <taxon>Coelurosauria</taxon>
        <taxon>Aves</taxon>
        <taxon>Neognathae</taxon>
        <taxon>Neoaves</taxon>
        <taxon>Gruiformes</taxon>
        <taxon>Gruidae</taxon>
        <taxon>Grus</taxon>
    </lineage>
</organism>
<dbReference type="AlphaFoldDB" id="A0ABC9XAR7"/>
<name>A0ABC9XAR7_GRUJA</name>
<comment type="caution">
    <text evidence="2">The sequence shown here is derived from an EMBL/GenBank/DDBJ whole genome shotgun (WGS) entry which is preliminary data.</text>
</comment>
<accession>A0ABC9XAR7</accession>
<dbReference type="EMBL" id="BAAFJT010000010">
    <property type="protein sequence ID" value="GAB0194139.1"/>
    <property type="molecule type" value="Genomic_DNA"/>
</dbReference>
<keyword evidence="3" id="KW-1185">Reference proteome</keyword>
<evidence type="ECO:0000313" key="3">
    <source>
        <dbReference type="Proteomes" id="UP001623348"/>
    </source>
</evidence>
<reference evidence="2 3" key="1">
    <citation type="submission" date="2024-06" db="EMBL/GenBank/DDBJ databases">
        <title>The draft genome of Grus japonensis, version 3.</title>
        <authorList>
            <person name="Nabeshima K."/>
            <person name="Suzuki S."/>
            <person name="Onuma M."/>
        </authorList>
    </citation>
    <scope>NUCLEOTIDE SEQUENCE [LARGE SCALE GENOMIC DNA]</scope>
    <source>
        <strain evidence="2 3">451A</strain>
    </source>
</reference>
<feature type="compositionally biased region" description="Basic and acidic residues" evidence="1">
    <location>
        <begin position="1"/>
        <end position="16"/>
    </location>
</feature>
<feature type="region of interest" description="Disordered" evidence="1">
    <location>
        <begin position="1"/>
        <end position="29"/>
    </location>
</feature>
<gene>
    <name evidence="2" type="ORF">GRJ2_001879200</name>
</gene>
<sequence length="109" mass="11786">MESERREASRLLDRARPLTPDGESGGGSAVWVSVKRTTDFCSTLQSKGTVARHGDTAKHSCLAIRINYNPGIRTVNALELPRQELAVCQHLNEDVSSHQDSLGAGGNTQ</sequence>
<evidence type="ECO:0000256" key="1">
    <source>
        <dbReference type="SAM" id="MobiDB-lite"/>
    </source>
</evidence>
<protein>
    <submittedName>
        <fullName evidence="2">Uncharacterized protein</fullName>
    </submittedName>
</protein>